<keyword evidence="2" id="KW-1185">Reference proteome</keyword>
<gene>
    <name evidence="1" type="ORF">C7387_2824</name>
</gene>
<dbReference type="EMBL" id="RBIZ01000004">
    <property type="protein sequence ID" value="RKR54657.1"/>
    <property type="molecule type" value="Genomic_DNA"/>
</dbReference>
<proteinExistence type="predicted"/>
<reference evidence="1 2" key="1">
    <citation type="submission" date="2018-10" db="EMBL/GenBank/DDBJ databases">
        <title>Genomic Encyclopedia of Type Strains, Phase IV (KMG-IV): sequencing the most valuable type-strain genomes for metagenomic binning, comparative biology and taxonomic classification.</title>
        <authorList>
            <person name="Goeker M."/>
        </authorList>
    </citation>
    <scope>NUCLEOTIDE SEQUENCE [LARGE SCALE GENOMIC DNA]</scope>
    <source>
        <strain evidence="1 2">DSM 5079</strain>
    </source>
</reference>
<organism evidence="1 2">
    <name type="scientific">Yokenella regensburgei</name>
    <dbReference type="NCBI Taxonomy" id="158877"/>
    <lineage>
        <taxon>Bacteria</taxon>
        <taxon>Pseudomonadati</taxon>
        <taxon>Pseudomonadota</taxon>
        <taxon>Gammaproteobacteria</taxon>
        <taxon>Enterobacterales</taxon>
        <taxon>Enterobacteriaceae</taxon>
        <taxon>Yokenella</taxon>
    </lineage>
</organism>
<protein>
    <submittedName>
        <fullName evidence="1">Uncharacterized protein</fullName>
    </submittedName>
</protein>
<name>A0ABX9S1B7_9ENTR</name>
<evidence type="ECO:0000313" key="1">
    <source>
        <dbReference type="EMBL" id="RKR54657.1"/>
    </source>
</evidence>
<dbReference type="Proteomes" id="UP000267341">
    <property type="component" value="Unassembled WGS sequence"/>
</dbReference>
<evidence type="ECO:0000313" key="2">
    <source>
        <dbReference type="Proteomes" id="UP000267341"/>
    </source>
</evidence>
<comment type="caution">
    <text evidence="1">The sequence shown here is derived from an EMBL/GenBank/DDBJ whole genome shotgun (WGS) entry which is preliminary data.</text>
</comment>
<sequence>MDAKLLQKVYVSLLYSDNYRMLGAEEEYQFLNKTMDSERLKIERAARRRNLRTVLYSDMHFAPRFFTKEEFLDLVIKYCESDSFWNWNSRTLVESFCYFVFHHSALSDEKKFIFMLDGIYSGISTGLENSPWHSSVSKRQANALTEEIGSDWYLPLANLNNVSNLDGLGFVNKPTCVRFHNENGKVALSCREAA</sequence>
<dbReference type="RefSeq" id="WP_120816915.1">
    <property type="nucleotide sequence ID" value="NZ_RBIZ01000004.1"/>
</dbReference>
<dbReference type="GeneID" id="66904823"/>
<accession>A0ABX9S1B7</accession>